<dbReference type="GO" id="GO:0034058">
    <property type="term" value="P:endosomal vesicle fusion"/>
    <property type="evidence" value="ECO:0007669"/>
    <property type="project" value="TreeGrafter"/>
</dbReference>
<gene>
    <name evidence="3" type="ORF">LADA_0C04896G</name>
</gene>
<keyword evidence="4" id="KW-1185">Reference proteome</keyword>
<evidence type="ECO:0000313" key="3">
    <source>
        <dbReference type="EMBL" id="SCU82390.1"/>
    </source>
</evidence>
<sequence length="1240" mass="141387">MNGAINNDSRSFLDYRAQGLKLQPPKFKPTFDSTICSSDTYSASDFLEELKENDISWITWSPLKKVYLNLSRYGSPTSLLPSSAYFAVGTTRGVVVIFNHKQFIQVALLPNNDCPTSEVTLIEASADGTHVAASLKTGDIFIWDLNGSKDESISLDGNREILPILHITEHQKVTGLGFVSQRHTALIVSSNSGTVSYHSGFRKGLWQLSYSTSKLLSSCPSYDGATLSATYPGSAKDSISDLQPVAIFSESCLSLISANKCELCYSSQLQVESDSQPKLIWSPFGEWLCLKSANALEAFRFDRIDSSTTLSVSSRVRWVSQESLQHVEWLCPYFIAVLTSSHKFIVLDVRGRPHEFFSTDLLPLNLSKPFEKSLTTFKQRLFTLTNFHMQLGEFLSWSDIILRLVQKGAYMTALRAIRFFVSAKDLPFALLRLKEESGARKHQLSQPLRNLSISSIRHVLTNFHYDSSSSILMNLLTEIILGHSAIYDGDVELSQFIELALDQIPRQAKDWFFSCLINMSSQRVVKTLSPIVLNEMLRSKSIYEDVNALRSLLFHLDLYSMDINFAIKLCQKLQLNRELIYVWTMTTKDFLTPLMDLLTAIGNTSNMPHLLTSNVKADGTLVYDYLSYVLTGRQFPSEITIKPQSLVQNTKLELCYILFNGTLVNWPTHSEEKFYTRRDYYEEPAFPYMELLLNFDLKLCLAMLNEVIEDPFFDDEGAISSNTDGESICKLHTSRQFVVDYLLDKVKTSSDNDQRILISIFIIRNIPKYPQFIRLSTQMMNKLLLLLCTEPKPDQYGDVEDCLEALFTEPHITGISTFIPYLKEKKFDRVLYLAYKRLSLPSKLLDLRLKSKKLKFGADDRLDVLRYCLSQTHSSPVERKCVVDVIRENINAILNIEPAGVIQTFDAFDPDLNLEVLMTDDRTIYVPYLREYFRYHKVEYPWQMELLCPLLKTLRKDVGESELCKLLRKLNMSITELKTVREILEGCDSVFGLLLVERLLGNLVNVIDKSISFIRHNQNSEHNERLLEFALETCAASEGEVARICWSKMLAFSLAAGFHQSQSQDDYYRRSIGIVLHELARRTVHKTPSSATPIVKDVMTRALESQDLILTKIQDLKPLLDELLCLANVERCMLQKALEIVNKSSSTIVSRYESMRRNGWSIGKNDCEICGEILYGCNIPSRMFFVWKNHQPFNFSEGQDINEVDKSSIVLFECHHGFHENCLINLGQKKGIYECLSVHC</sequence>
<dbReference type="GO" id="GO:0006623">
    <property type="term" value="P:protein targeting to vacuole"/>
    <property type="evidence" value="ECO:0007669"/>
    <property type="project" value="InterPro"/>
</dbReference>
<dbReference type="Proteomes" id="UP000190274">
    <property type="component" value="Chromosome C"/>
</dbReference>
<dbReference type="PANTHER" id="PTHR12616">
    <property type="entry name" value="VACUOLAR PROTEIN SORTING VPS41"/>
    <property type="match status" value="1"/>
</dbReference>
<dbReference type="GO" id="GO:0030897">
    <property type="term" value="C:HOPS complex"/>
    <property type="evidence" value="ECO:0007669"/>
    <property type="project" value="TreeGrafter"/>
</dbReference>
<dbReference type="InterPro" id="IPR036322">
    <property type="entry name" value="WD40_repeat_dom_sf"/>
</dbReference>
<dbReference type="InterPro" id="IPR025941">
    <property type="entry name" value="Vps8_central_dom"/>
</dbReference>
<dbReference type="InterPro" id="IPR015943">
    <property type="entry name" value="WD40/YVTN_repeat-like_dom_sf"/>
</dbReference>
<dbReference type="AlphaFoldDB" id="A0A1G4IZ43"/>
<dbReference type="Pfam" id="PF12816">
    <property type="entry name" value="TPR_Vps8"/>
    <property type="match status" value="1"/>
</dbReference>
<dbReference type="Pfam" id="PF23410">
    <property type="entry name" value="Beta-prop_VPS8"/>
    <property type="match status" value="1"/>
</dbReference>
<name>A0A1G4IZ43_9SACH</name>
<comment type="similarity">
    <text evidence="1">Belongs to the VPS8 family.</text>
</comment>
<dbReference type="STRING" id="1266660.A0A1G4IZ43"/>
<proteinExistence type="inferred from homology"/>
<dbReference type="InterPro" id="IPR045111">
    <property type="entry name" value="Vps41/Vps8"/>
</dbReference>
<reference evidence="4" key="1">
    <citation type="submission" date="2016-03" db="EMBL/GenBank/DDBJ databases">
        <authorList>
            <person name="Devillers H."/>
        </authorList>
    </citation>
    <scope>NUCLEOTIDE SEQUENCE [LARGE SCALE GENOMIC DNA]</scope>
</reference>
<evidence type="ECO:0000313" key="4">
    <source>
        <dbReference type="Proteomes" id="UP000190274"/>
    </source>
</evidence>
<dbReference type="PANTHER" id="PTHR12616:SF8">
    <property type="entry name" value="VACUOLAR PROTEIN SORTING-ASSOCIATED PROTEIN 8 HOMOLOG"/>
    <property type="match status" value="1"/>
</dbReference>
<dbReference type="Pfam" id="PF23413">
    <property type="entry name" value="zf_RING_Vps8_fungal"/>
    <property type="match status" value="1"/>
</dbReference>
<feature type="domain" description="Vacuolar protein sorting-associated protein 8 central" evidence="2">
    <location>
        <begin position="512"/>
        <end position="707"/>
    </location>
</feature>
<protein>
    <submittedName>
        <fullName evidence="3">LADA_0C04896g1_1</fullName>
    </submittedName>
</protein>
<dbReference type="GO" id="GO:0005770">
    <property type="term" value="C:late endosome"/>
    <property type="evidence" value="ECO:0007669"/>
    <property type="project" value="TreeGrafter"/>
</dbReference>
<accession>A0A1G4IZ43</accession>
<dbReference type="SUPFAM" id="SSF50978">
    <property type="entry name" value="WD40 repeat-like"/>
    <property type="match status" value="1"/>
</dbReference>
<dbReference type="OrthoDB" id="289913at2759"/>
<dbReference type="EMBL" id="LT598459">
    <property type="protein sequence ID" value="SCU82390.1"/>
    <property type="molecule type" value="Genomic_DNA"/>
</dbReference>
<evidence type="ECO:0000256" key="1">
    <source>
        <dbReference type="ARBA" id="ARBA00009422"/>
    </source>
</evidence>
<dbReference type="Gene3D" id="2.130.10.10">
    <property type="entry name" value="YVTN repeat-like/Quinoprotein amine dehydrogenase"/>
    <property type="match status" value="1"/>
</dbReference>
<evidence type="ECO:0000259" key="2">
    <source>
        <dbReference type="Pfam" id="PF12816"/>
    </source>
</evidence>
<organism evidence="3 4">
    <name type="scientific">Lachancea dasiensis</name>
    <dbReference type="NCBI Taxonomy" id="1072105"/>
    <lineage>
        <taxon>Eukaryota</taxon>
        <taxon>Fungi</taxon>
        <taxon>Dikarya</taxon>
        <taxon>Ascomycota</taxon>
        <taxon>Saccharomycotina</taxon>
        <taxon>Saccharomycetes</taxon>
        <taxon>Saccharomycetales</taxon>
        <taxon>Saccharomycetaceae</taxon>
        <taxon>Lachancea</taxon>
    </lineage>
</organism>